<accession>A0A1M5LS78</accession>
<feature type="transmembrane region" description="Helical" evidence="1">
    <location>
        <begin position="20"/>
        <end position="44"/>
    </location>
</feature>
<keyword evidence="1" id="KW-0812">Transmembrane</keyword>
<feature type="transmembrane region" description="Helical" evidence="1">
    <location>
        <begin position="68"/>
        <end position="92"/>
    </location>
</feature>
<dbReference type="RefSeq" id="WP_073004368.1">
    <property type="nucleotide sequence ID" value="NZ_FQXD01000001.1"/>
</dbReference>
<dbReference type="Proteomes" id="UP000184079">
    <property type="component" value="Unassembled WGS sequence"/>
</dbReference>
<proteinExistence type="predicted"/>
<feature type="transmembrane region" description="Helical" evidence="1">
    <location>
        <begin position="99"/>
        <end position="122"/>
    </location>
</feature>
<keyword evidence="1" id="KW-1133">Transmembrane helix</keyword>
<dbReference type="EMBL" id="FQXD01000001">
    <property type="protein sequence ID" value="SHG68002.1"/>
    <property type="molecule type" value="Genomic_DNA"/>
</dbReference>
<reference evidence="3" key="1">
    <citation type="submission" date="2016-11" db="EMBL/GenBank/DDBJ databases">
        <authorList>
            <person name="Varghese N."/>
            <person name="Submissions S."/>
        </authorList>
    </citation>
    <scope>NUCLEOTIDE SEQUENCE [LARGE SCALE GENOMIC DNA]</scope>
    <source>
        <strain evidence="3">CGMCC 1.6496</strain>
    </source>
</reference>
<evidence type="ECO:0000313" key="2">
    <source>
        <dbReference type="EMBL" id="SHG68002.1"/>
    </source>
</evidence>
<evidence type="ECO:0000313" key="3">
    <source>
        <dbReference type="Proteomes" id="UP000184079"/>
    </source>
</evidence>
<feature type="transmembrane region" description="Helical" evidence="1">
    <location>
        <begin position="134"/>
        <end position="154"/>
    </location>
</feature>
<gene>
    <name evidence="2" type="ORF">SAMN05421807_101243</name>
</gene>
<keyword evidence="3" id="KW-1185">Reference proteome</keyword>
<keyword evidence="1" id="KW-0472">Membrane</keyword>
<dbReference type="OrthoDB" id="2691442at2"/>
<sequence>MNKQDQHLEQNKHETPMTILSRSLLTGFVGGLIWSTFATILYYFNFSQIAPKSFILSSWLQAEWIDTWLGTLITIIAIGVISIAVAFVYYLLFRKMSSLWMGVVFGGVLWGVVFIIMNPIFSNVPSVQKLNLDTIVSTLCVYVLYGTFIGYSISYDYQDLQRVKDDTTQTEMSQK</sequence>
<protein>
    <submittedName>
        <fullName evidence="2">Conserved membrane protein YqhR</fullName>
    </submittedName>
</protein>
<name>A0A1M5LS78_9BACI</name>
<dbReference type="Pfam" id="PF11085">
    <property type="entry name" value="YqhR"/>
    <property type="match status" value="1"/>
</dbReference>
<dbReference type="AlphaFoldDB" id="A0A1M5LS78"/>
<evidence type="ECO:0000256" key="1">
    <source>
        <dbReference type="SAM" id="Phobius"/>
    </source>
</evidence>
<dbReference type="InterPro" id="IPR024563">
    <property type="entry name" value="YqhR"/>
</dbReference>
<organism evidence="2 3">
    <name type="scientific">Virgibacillus chiguensis</name>
    <dbReference type="NCBI Taxonomy" id="411959"/>
    <lineage>
        <taxon>Bacteria</taxon>
        <taxon>Bacillati</taxon>
        <taxon>Bacillota</taxon>
        <taxon>Bacilli</taxon>
        <taxon>Bacillales</taxon>
        <taxon>Bacillaceae</taxon>
        <taxon>Virgibacillus</taxon>
    </lineage>
</organism>